<comment type="similarity">
    <text evidence="1">Belongs to the 'phage' integrase family.</text>
</comment>
<dbReference type="AlphaFoldDB" id="A0A9X7UBW3"/>
<feature type="compositionally biased region" description="Basic and acidic residues" evidence="5">
    <location>
        <begin position="166"/>
        <end position="176"/>
    </location>
</feature>
<sequence>MPKLTKRALEAMVPPAKGKQAILWDSELRGFGVRMLPSGLQTFVLNYRNAANKERRINLGRFGVMTVEQARDQARIKLGAIAAGEDPAEPDENPHQQATVSALCDWYLTEAEAGRILGRRNRPIKKSTLAMDKSRIETHIKPLLGDRLAHTLKVADIEGMQSDIVDGKTAKPRGEGRGGVTTGGPGVASRAVGTLQSILSHAARLDKLESHPSRGARKLAANKKKRRLSVAEIKKLGAAMRHAERNGESPVALAIVRFLALTGFRISEGQGLQRPWLYADAGYVAFPDTKGDAQIRAIGPSAAKLAASQPVRGKGLYIFPSDITDGHFTAAKGCLFRLCASVGIEGVTPHTLRHTFGSVAGDLGFSELTISALLGHAAQTVTQGYVHIDEALKLAVTRTCEEIAKLLDEEDKAALAGPEERLAA</sequence>
<evidence type="ECO:0000256" key="1">
    <source>
        <dbReference type="ARBA" id="ARBA00008857"/>
    </source>
</evidence>
<dbReference type="InterPro" id="IPR013762">
    <property type="entry name" value="Integrase-like_cat_sf"/>
</dbReference>
<feature type="compositionally biased region" description="Gly residues" evidence="5">
    <location>
        <begin position="177"/>
        <end position="186"/>
    </location>
</feature>
<dbReference type="Proteomes" id="UP000515377">
    <property type="component" value="Chromosome"/>
</dbReference>
<feature type="region of interest" description="Disordered" evidence="5">
    <location>
        <begin position="166"/>
        <end position="186"/>
    </location>
</feature>
<keyword evidence="2" id="KW-0229">DNA integration</keyword>
<dbReference type="GO" id="GO:0015074">
    <property type="term" value="P:DNA integration"/>
    <property type="evidence" value="ECO:0007669"/>
    <property type="project" value="UniProtKB-KW"/>
</dbReference>
<evidence type="ECO:0000256" key="5">
    <source>
        <dbReference type="SAM" id="MobiDB-lite"/>
    </source>
</evidence>
<dbReference type="InterPro" id="IPR050808">
    <property type="entry name" value="Phage_Integrase"/>
</dbReference>
<evidence type="ECO:0000256" key="3">
    <source>
        <dbReference type="ARBA" id="ARBA00023125"/>
    </source>
</evidence>
<dbReference type="PROSITE" id="PS51898">
    <property type="entry name" value="TYR_RECOMBINASE"/>
    <property type="match status" value="1"/>
</dbReference>
<dbReference type="GO" id="GO:0006310">
    <property type="term" value="P:DNA recombination"/>
    <property type="evidence" value="ECO:0007669"/>
    <property type="project" value="UniProtKB-KW"/>
</dbReference>
<keyword evidence="3" id="KW-0238">DNA-binding</keyword>
<evidence type="ECO:0000313" key="7">
    <source>
        <dbReference type="EMBL" id="QNG47556.1"/>
    </source>
</evidence>
<dbReference type="Gene3D" id="3.30.160.390">
    <property type="entry name" value="Integrase, DNA-binding domain"/>
    <property type="match status" value="1"/>
</dbReference>
<name>A0A9X7UBW3_SPHYA</name>
<dbReference type="PANTHER" id="PTHR30629">
    <property type="entry name" value="PROPHAGE INTEGRASE"/>
    <property type="match status" value="1"/>
</dbReference>
<dbReference type="PANTHER" id="PTHR30629:SF2">
    <property type="entry name" value="PROPHAGE INTEGRASE INTS-RELATED"/>
    <property type="match status" value="1"/>
</dbReference>
<dbReference type="InterPro" id="IPR038488">
    <property type="entry name" value="Integrase_DNA-bd_sf"/>
</dbReference>
<dbReference type="InterPro" id="IPR025166">
    <property type="entry name" value="Integrase_DNA_bind_dom"/>
</dbReference>
<dbReference type="InterPro" id="IPR011010">
    <property type="entry name" value="DNA_brk_join_enz"/>
</dbReference>
<dbReference type="Pfam" id="PF13356">
    <property type="entry name" value="Arm-DNA-bind_3"/>
    <property type="match status" value="1"/>
</dbReference>
<evidence type="ECO:0000259" key="6">
    <source>
        <dbReference type="PROSITE" id="PS51898"/>
    </source>
</evidence>
<dbReference type="Gene3D" id="1.10.150.130">
    <property type="match status" value="1"/>
</dbReference>
<feature type="domain" description="Tyr recombinase" evidence="6">
    <location>
        <begin position="223"/>
        <end position="398"/>
    </location>
</feature>
<dbReference type="SUPFAM" id="SSF56349">
    <property type="entry name" value="DNA breaking-rejoining enzymes"/>
    <property type="match status" value="1"/>
</dbReference>
<dbReference type="InterPro" id="IPR010998">
    <property type="entry name" value="Integrase_recombinase_N"/>
</dbReference>
<proteinExistence type="inferred from homology"/>
<dbReference type="Gene3D" id="1.10.443.10">
    <property type="entry name" value="Intergrase catalytic core"/>
    <property type="match status" value="1"/>
</dbReference>
<dbReference type="EMBL" id="CP060122">
    <property type="protein sequence ID" value="QNG47556.1"/>
    <property type="molecule type" value="Genomic_DNA"/>
</dbReference>
<accession>A0A9X7UBW3</accession>
<dbReference type="GO" id="GO:0003677">
    <property type="term" value="F:DNA binding"/>
    <property type="evidence" value="ECO:0007669"/>
    <property type="project" value="UniProtKB-KW"/>
</dbReference>
<dbReference type="Pfam" id="PF00589">
    <property type="entry name" value="Phage_integrase"/>
    <property type="match status" value="1"/>
</dbReference>
<protein>
    <submittedName>
        <fullName evidence="7">Integrase family protein</fullName>
    </submittedName>
</protein>
<dbReference type="InterPro" id="IPR002104">
    <property type="entry name" value="Integrase_catalytic"/>
</dbReference>
<evidence type="ECO:0000256" key="4">
    <source>
        <dbReference type="ARBA" id="ARBA00023172"/>
    </source>
</evidence>
<reference evidence="7 8" key="1">
    <citation type="submission" date="2020-07" db="EMBL/GenBank/DDBJ databases">
        <title>Whole genome sequence of Sphingobium yanoikuyae A3.</title>
        <authorList>
            <person name="Han S.-S."/>
        </authorList>
    </citation>
    <scope>NUCLEOTIDE SEQUENCE [LARGE SCALE GENOMIC DNA]</scope>
    <source>
        <strain evidence="7 8">A3</strain>
    </source>
</reference>
<evidence type="ECO:0000256" key="2">
    <source>
        <dbReference type="ARBA" id="ARBA00022908"/>
    </source>
</evidence>
<gene>
    <name evidence="7" type="ORF">H3V42_08140</name>
</gene>
<keyword evidence="4" id="KW-0233">DNA recombination</keyword>
<organism evidence="7 8">
    <name type="scientific">Sphingobium yanoikuyae</name>
    <name type="common">Sphingomonas yanoikuyae</name>
    <dbReference type="NCBI Taxonomy" id="13690"/>
    <lineage>
        <taxon>Bacteria</taxon>
        <taxon>Pseudomonadati</taxon>
        <taxon>Pseudomonadota</taxon>
        <taxon>Alphaproteobacteria</taxon>
        <taxon>Sphingomonadales</taxon>
        <taxon>Sphingomonadaceae</taxon>
        <taxon>Sphingobium</taxon>
    </lineage>
</organism>
<evidence type="ECO:0000313" key="8">
    <source>
        <dbReference type="Proteomes" id="UP000515377"/>
    </source>
</evidence>